<evidence type="ECO:0000313" key="2">
    <source>
        <dbReference type="EMBL" id="NYT46806.1"/>
    </source>
</evidence>
<dbReference type="PANTHER" id="PTHR47923">
    <property type="entry name" value="INSERTION ELEMENT IS1 1 PROTEIN INSA-RELATED"/>
    <property type="match status" value="1"/>
</dbReference>
<comment type="caution">
    <text evidence="2">The sequence shown here is derived from an EMBL/GenBank/DDBJ whole genome shotgun (WGS) entry which is preliminary data.</text>
</comment>
<dbReference type="InterPro" id="IPR024431">
    <property type="entry name" value="InsA_HTH_dom"/>
</dbReference>
<evidence type="ECO:0000313" key="3">
    <source>
        <dbReference type="Proteomes" id="UP000537890"/>
    </source>
</evidence>
<evidence type="ECO:0000259" key="1">
    <source>
        <dbReference type="Pfam" id="PF12759"/>
    </source>
</evidence>
<dbReference type="AlphaFoldDB" id="A0A7Z0SDC2"/>
<sequence length="122" mass="14070">MKYYQEIICPNCTNSNLMKSGTSYRGVQRYRCQTTDCPTNTFMLKYCYKACEFGTKECVVEMAINSSGTRDTVRVLKINKNTVTRILKNKEKGKSRGCSEKTEIDTNQDIEHVQLYLPSNNR</sequence>
<dbReference type="InterPro" id="IPR051252">
    <property type="entry name" value="IS1_transposase_InsA"/>
</dbReference>
<dbReference type="Proteomes" id="UP000537890">
    <property type="component" value="Unassembled WGS sequence"/>
</dbReference>
<dbReference type="Pfam" id="PF12759">
    <property type="entry name" value="HTH_Tnp_IS1"/>
    <property type="match status" value="1"/>
</dbReference>
<dbReference type="PANTHER" id="PTHR47923:SF1">
    <property type="entry name" value="INSERTION ELEMENT IS1 1 PROTEIN INSA-RELATED"/>
    <property type="match status" value="1"/>
</dbReference>
<dbReference type="GO" id="GO:0006313">
    <property type="term" value="P:DNA transposition"/>
    <property type="evidence" value="ECO:0007669"/>
    <property type="project" value="TreeGrafter"/>
</dbReference>
<proteinExistence type="predicted"/>
<reference evidence="2 3" key="1">
    <citation type="submission" date="2020-05" db="EMBL/GenBank/DDBJ databases">
        <title>Horizontal transmission and recombination maintain forever young bacterial symbiont genomes.</title>
        <authorList>
            <person name="Russell S.L."/>
            <person name="Pepper-Tunick E."/>
            <person name="Svedberg J."/>
            <person name="Byrne A."/>
            <person name="Ruelas Castillo J."/>
            <person name="Vollmers C."/>
            <person name="Beinart R.A."/>
            <person name="Corbett-Detig R."/>
        </authorList>
    </citation>
    <scope>NUCLEOTIDE SEQUENCE [LARGE SCALE GENOMIC DNA]</scope>
    <source>
        <strain evidence="2">4727-3</strain>
    </source>
</reference>
<name>A0A7Z0SDC2_9GAMM</name>
<dbReference type="EMBL" id="JACCHS010000043">
    <property type="protein sequence ID" value="NYT46806.1"/>
    <property type="molecule type" value="Genomic_DNA"/>
</dbReference>
<feature type="domain" description="Insertion element IS1 protein InsA helix-turn-helix" evidence="1">
    <location>
        <begin position="46"/>
        <end position="89"/>
    </location>
</feature>
<gene>
    <name evidence="2" type="ORF">H0A75_03355</name>
</gene>
<accession>A0A7Z0SDC2</accession>
<protein>
    <submittedName>
        <fullName evidence="2">IS1 family transposase</fullName>
    </submittedName>
</protein>
<organism evidence="2 3">
    <name type="scientific">Candidatus Methanofishera endochildressiae</name>
    <dbReference type="NCBI Taxonomy" id="2738884"/>
    <lineage>
        <taxon>Bacteria</taxon>
        <taxon>Pseudomonadati</taxon>
        <taxon>Pseudomonadota</taxon>
        <taxon>Gammaproteobacteria</taxon>
        <taxon>Candidatus Methanofishera</taxon>
    </lineage>
</organism>